<sequence>MDSVEKLIIEYLQQGMAQYEISERLKENGIKPNSLSSVEKRLNKIKDFYNAKTLFHLACILYNQKIISNPN</sequence>
<organism evidence="1 2">
    <name type="scientific">Chryseobacterium arthrosphaerae</name>
    <dbReference type="NCBI Taxonomy" id="651561"/>
    <lineage>
        <taxon>Bacteria</taxon>
        <taxon>Pseudomonadati</taxon>
        <taxon>Bacteroidota</taxon>
        <taxon>Flavobacteriia</taxon>
        <taxon>Flavobacteriales</taxon>
        <taxon>Weeksellaceae</taxon>
        <taxon>Chryseobacterium group</taxon>
        <taxon>Chryseobacterium</taxon>
    </lineage>
</organism>
<accession>A0ABU7R2S8</accession>
<protein>
    <submittedName>
        <fullName evidence="1">Response regulator</fullName>
    </submittedName>
</protein>
<keyword evidence="2" id="KW-1185">Reference proteome</keyword>
<gene>
    <name evidence="1" type="ORF">V2E39_16790</name>
</gene>
<proteinExistence type="predicted"/>
<evidence type="ECO:0000313" key="1">
    <source>
        <dbReference type="EMBL" id="MEE6129059.1"/>
    </source>
</evidence>
<dbReference type="EMBL" id="JAZGJU010000039">
    <property type="protein sequence ID" value="MEE6129059.1"/>
    <property type="molecule type" value="Genomic_DNA"/>
</dbReference>
<feature type="non-terminal residue" evidence="1">
    <location>
        <position position="71"/>
    </location>
</feature>
<name>A0ABU7R2S8_9FLAO</name>
<evidence type="ECO:0000313" key="2">
    <source>
        <dbReference type="Proteomes" id="UP001350005"/>
    </source>
</evidence>
<dbReference type="Proteomes" id="UP001350005">
    <property type="component" value="Unassembled WGS sequence"/>
</dbReference>
<reference evidence="1 2" key="1">
    <citation type="submission" date="2024-01" db="EMBL/GenBank/DDBJ databases">
        <title>Whole genome of Chryseobacterium arthrosphaerae NNCa 2741.</title>
        <authorList>
            <person name="Boriskina E.V."/>
            <person name="Gordinskaya N.A."/>
            <person name="Kropotov V.S."/>
            <person name="Alekseeva A.E."/>
            <person name="Makhova M.A."/>
            <person name="Kryazhev D.V."/>
            <person name="Shkurkina I.S."/>
        </authorList>
    </citation>
    <scope>NUCLEOTIDE SEQUENCE [LARGE SCALE GENOMIC DNA]</scope>
    <source>
        <strain evidence="1 2">NNCa 2741</strain>
    </source>
</reference>
<comment type="caution">
    <text evidence="1">The sequence shown here is derived from an EMBL/GenBank/DDBJ whole genome shotgun (WGS) entry which is preliminary data.</text>
</comment>